<reference evidence="1" key="1">
    <citation type="submission" date="2021-01" db="EMBL/GenBank/DDBJ databases">
        <authorList>
            <person name="Sun Q."/>
        </authorList>
    </citation>
    <scope>NUCLEOTIDE SEQUENCE</scope>
    <source>
        <strain evidence="1">YIM B02566</strain>
    </source>
</reference>
<evidence type="ECO:0000313" key="1">
    <source>
        <dbReference type="EMBL" id="MBK1868896.1"/>
    </source>
</evidence>
<protein>
    <submittedName>
        <fullName evidence="1">Phosphonate metabolism protein/1,5-bisphosphokinase (PRPP-forming) PhnN</fullName>
    </submittedName>
</protein>
<accession>A0ACC5R8T4</accession>
<dbReference type="Proteomes" id="UP000616151">
    <property type="component" value="Unassembled WGS sequence"/>
</dbReference>
<organism evidence="1 2">
    <name type="scientific">Taklimakanibacter albus</name>
    <dbReference type="NCBI Taxonomy" id="2800327"/>
    <lineage>
        <taxon>Bacteria</taxon>
        <taxon>Pseudomonadati</taxon>
        <taxon>Pseudomonadota</taxon>
        <taxon>Alphaproteobacteria</taxon>
        <taxon>Hyphomicrobiales</taxon>
        <taxon>Aestuariivirgaceae</taxon>
        <taxon>Taklimakanibacter</taxon>
    </lineage>
</organism>
<proteinExistence type="predicted"/>
<keyword evidence="2" id="KW-1185">Reference proteome</keyword>
<dbReference type="EMBL" id="JAENHL010000007">
    <property type="protein sequence ID" value="MBK1868896.1"/>
    <property type="molecule type" value="Genomic_DNA"/>
</dbReference>
<evidence type="ECO:0000313" key="2">
    <source>
        <dbReference type="Proteomes" id="UP000616151"/>
    </source>
</evidence>
<gene>
    <name evidence="1" type="primary">phnN</name>
    <name evidence="1" type="ORF">JHL16_21235</name>
</gene>
<comment type="caution">
    <text evidence="1">The sequence shown here is derived from an EMBL/GenBank/DDBJ whole genome shotgun (WGS) entry which is preliminary data.</text>
</comment>
<name>A0ACC5R8T4_9HYPH</name>
<sequence>MPSPGRLVLVVGPSGAGKDSLLREAAKTLAADRHIIFPRRVITRLSHDEAEAHDSLTVKEFIEAQGQGRFALSWQAHGLHYGIPVSLLDELKAGRTAAVNVSRAIITEAAARFPNVAVLNVTAPAEIIAARLAQRGREAPADIAQRIAREAPRSDSWVETLTIVNDTTLEAAARAFTSALLQLSKESYAAAV</sequence>